<evidence type="ECO:0000256" key="1">
    <source>
        <dbReference type="SAM" id="MobiDB-lite"/>
    </source>
</evidence>
<comment type="caution">
    <text evidence="3">The sequence shown here is derived from an EMBL/GenBank/DDBJ whole genome shotgun (WGS) entry which is preliminary data.</text>
</comment>
<dbReference type="OrthoDB" id="5837530at2759"/>
<sequence length="79" mass="8853">MCVSVCTYGSCERPLLIVAICVIAAFLLIVPGCYCAVLHKLKSIAYSEKCTTNRRSRRRKCTNSSTSEHTSACMRSFRR</sequence>
<dbReference type="EMBL" id="JOJR01003581">
    <property type="protein sequence ID" value="RCN27742.1"/>
    <property type="molecule type" value="Genomic_DNA"/>
</dbReference>
<feature type="transmembrane region" description="Helical" evidence="2">
    <location>
        <begin position="15"/>
        <end position="37"/>
    </location>
</feature>
<feature type="region of interest" description="Disordered" evidence="1">
    <location>
        <begin position="55"/>
        <end position="79"/>
    </location>
</feature>
<name>A0A368F6P8_ANCCA</name>
<evidence type="ECO:0000313" key="3">
    <source>
        <dbReference type="EMBL" id="RCN27742.1"/>
    </source>
</evidence>
<gene>
    <name evidence="3" type="ORF">ANCCAN_26521</name>
</gene>
<organism evidence="3 4">
    <name type="scientific">Ancylostoma caninum</name>
    <name type="common">Dog hookworm</name>
    <dbReference type="NCBI Taxonomy" id="29170"/>
    <lineage>
        <taxon>Eukaryota</taxon>
        <taxon>Metazoa</taxon>
        <taxon>Ecdysozoa</taxon>
        <taxon>Nematoda</taxon>
        <taxon>Chromadorea</taxon>
        <taxon>Rhabditida</taxon>
        <taxon>Rhabditina</taxon>
        <taxon>Rhabditomorpha</taxon>
        <taxon>Strongyloidea</taxon>
        <taxon>Ancylostomatidae</taxon>
        <taxon>Ancylostomatinae</taxon>
        <taxon>Ancylostoma</taxon>
    </lineage>
</organism>
<keyword evidence="2" id="KW-0812">Transmembrane</keyword>
<protein>
    <submittedName>
        <fullName evidence="3">Uncharacterized protein</fullName>
    </submittedName>
</protein>
<keyword evidence="2" id="KW-1133">Transmembrane helix</keyword>
<accession>A0A368F6P8</accession>
<keyword evidence="2" id="KW-0472">Membrane</keyword>
<reference evidence="3 4" key="1">
    <citation type="submission" date="2014-10" db="EMBL/GenBank/DDBJ databases">
        <title>Draft genome of the hookworm Ancylostoma caninum.</title>
        <authorList>
            <person name="Mitreva M."/>
        </authorList>
    </citation>
    <scope>NUCLEOTIDE SEQUENCE [LARGE SCALE GENOMIC DNA]</scope>
    <source>
        <strain evidence="3 4">Baltimore</strain>
    </source>
</reference>
<dbReference type="Proteomes" id="UP000252519">
    <property type="component" value="Unassembled WGS sequence"/>
</dbReference>
<evidence type="ECO:0000256" key="2">
    <source>
        <dbReference type="SAM" id="Phobius"/>
    </source>
</evidence>
<proteinExistence type="predicted"/>
<evidence type="ECO:0000313" key="4">
    <source>
        <dbReference type="Proteomes" id="UP000252519"/>
    </source>
</evidence>
<keyword evidence="4" id="KW-1185">Reference proteome</keyword>
<dbReference type="AlphaFoldDB" id="A0A368F6P8"/>